<dbReference type="Proteomes" id="UP000326202">
    <property type="component" value="Chromosome"/>
</dbReference>
<reference evidence="1 2" key="1">
    <citation type="submission" date="2019-08" db="EMBL/GenBank/DDBJ databases">
        <title>Hyperibacter terrae gen. nov., sp. nov. and Hyperibacter viscosus sp. nov., two new members in the family Rhodospirillaceae isolated from the rhizosphere of Hypericum perforatum.</title>
        <authorList>
            <person name="Noviana Z."/>
        </authorList>
    </citation>
    <scope>NUCLEOTIDE SEQUENCE [LARGE SCALE GENOMIC DNA]</scope>
    <source>
        <strain evidence="1 2">R5913</strain>
    </source>
</reference>
<dbReference type="EMBL" id="CP042906">
    <property type="protein sequence ID" value="QEX15208.1"/>
    <property type="molecule type" value="Genomic_DNA"/>
</dbReference>
<name>A0A5J6MCU8_9PROT</name>
<protein>
    <submittedName>
        <fullName evidence="1">Uncharacterized protein</fullName>
    </submittedName>
</protein>
<dbReference type="AlphaFoldDB" id="A0A5J6MCU8"/>
<keyword evidence="2" id="KW-1185">Reference proteome</keyword>
<proteinExistence type="predicted"/>
<gene>
    <name evidence="1" type="ORF">FRZ44_04880</name>
</gene>
<evidence type="ECO:0000313" key="1">
    <source>
        <dbReference type="EMBL" id="QEX15208.1"/>
    </source>
</evidence>
<evidence type="ECO:0000313" key="2">
    <source>
        <dbReference type="Proteomes" id="UP000326202"/>
    </source>
</evidence>
<organism evidence="1 2">
    <name type="scientific">Hypericibacter terrae</name>
    <dbReference type="NCBI Taxonomy" id="2602015"/>
    <lineage>
        <taxon>Bacteria</taxon>
        <taxon>Pseudomonadati</taxon>
        <taxon>Pseudomonadota</taxon>
        <taxon>Alphaproteobacteria</taxon>
        <taxon>Rhodospirillales</taxon>
        <taxon>Dongiaceae</taxon>
        <taxon>Hypericibacter</taxon>
    </lineage>
</organism>
<accession>A0A5J6MCU8</accession>
<sequence length="157" mass="16785">MGIDRPRNRIAIILEARKCVARGSADIETIACAGILTVAPPSDEPLHQIPLIEGTASQQGICEAERHARIVGPLSRLEAKWSATLHIDQRGPTIAPAELECRSDGIADSEADKRTDGTVPCGVVSRLLGHCVARRHHRGGGPTGVSTICRYISGRRV</sequence>
<dbReference type="KEGG" id="htq:FRZ44_04880"/>